<comment type="caution">
    <text evidence="1">The sequence shown here is derived from an EMBL/GenBank/DDBJ whole genome shotgun (WGS) entry which is preliminary data.</text>
</comment>
<evidence type="ECO:0000313" key="1">
    <source>
        <dbReference type="EMBL" id="MBK1715411.1"/>
    </source>
</evidence>
<dbReference type="RefSeq" id="WP_200379996.1">
    <property type="nucleotide sequence ID" value="NZ_NRRU01000119.1"/>
</dbReference>
<accession>A0ABS1E1Z4</accession>
<reference evidence="1" key="1">
    <citation type="submission" date="2017-08" db="EMBL/GenBank/DDBJ databases">
        <authorList>
            <person name="Imhoff J.F."/>
            <person name="Rahn T."/>
            <person name="Kuenzel S."/>
            <person name="Neulinger S.C."/>
        </authorList>
    </citation>
    <scope>NUCLEOTIDE SEQUENCE</scope>
    <source>
        <strain evidence="1">IM 151</strain>
    </source>
</reference>
<keyword evidence="2" id="KW-1185">Reference proteome</keyword>
<sequence>MHTAAPASCIGSCIGSCTGSAPIERLFAAPGSHGLYPALRLLQRWLGEHGDELSPRLHCRNSLSLSPPTGEIEALERHGNDSETGPCVELVPAFGSLLGVHGTLPSLYTELLLERQDPAPGAFLDLFVHRLAALGYRAWRHSRLALRVETPRRDALQRMLLALAGVDGAPGAASRAGTGVIPPACLAFHSAALQTPRASAEAVERVLGHFLAAPVRVRQWIGHWYSLPPAAQGRLGLRAVALGRDAIAGGRAWQHDLRVRIDIGPLPRAGFESLLPGSAGAAALGNWLALLLGRTIEVELRLVLRACDVPAAGLRHQAPSRLGLDGYLLSRPAACDRDDAGYLLFPTPGEA</sequence>
<name>A0ABS1E1Z4_RUBGE</name>
<dbReference type="Proteomes" id="UP001041814">
    <property type="component" value="Unassembled WGS sequence"/>
</dbReference>
<protein>
    <recommendedName>
        <fullName evidence="3">Type VI secretion system protein ImpH</fullName>
    </recommendedName>
</protein>
<dbReference type="NCBIfam" id="TIGR03347">
    <property type="entry name" value="VI_chp_1"/>
    <property type="match status" value="1"/>
</dbReference>
<gene>
    <name evidence="1" type="ORF">CKO43_21895</name>
</gene>
<evidence type="ECO:0000313" key="2">
    <source>
        <dbReference type="Proteomes" id="UP001041814"/>
    </source>
</evidence>
<dbReference type="Pfam" id="PF06996">
    <property type="entry name" value="T6SS_TssG"/>
    <property type="match status" value="1"/>
</dbReference>
<organism evidence="1 2">
    <name type="scientific">Rubrivivax gelatinosus</name>
    <name type="common">Rhodocyclus gelatinosus</name>
    <name type="synonym">Rhodopseudomonas gelatinosa</name>
    <dbReference type="NCBI Taxonomy" id="28068"/>
    <lineage>
        <taxon>Bacteria</taxon>
        <taxon>Pseudomonadati</taxon>
        <taxon>Pseudomonadota</taxon>
        <taxon>Betaproteobacteria</taxon>
        <taxon>Burkholderiales</taxon>
        <taxon>Sphaerotilaceae</taxon>
        <taxon>Rubrivivax</taxon>
    </lineage>
</organism>
<dbReference type="PANTHER" id="PTHR35564:SF4">
    <property type="entry name" value="CYTOPLASMIC PROTEIN"/>
    <property type="match status" value="1"/>
</dbReference>
<evidence type="ECO:0008006" key="3">
    <source>
        <dbReference type="Google" id="ProtNLM"/>
    </source>
</evidence>
<dbReference type="EMBL" id="NRRU01000119">
    <property type="protein sequence ID" value="MBK1715411.1"/>
    <property type="molecule type" value="Genomic_DNA"/>
</dbReference>
<proteinExistence type="predicted"/>
<dbReference type="PANTHER" id="PTHR35564">
    <property type="match status" value="1"/>
</dbReference>
<dbReference type="InterPro" id="IPR010732">
    <property type="entry name" value="T6SS_TssG-like"/>
</dbReference>
<reference evidence="1" key="2">
    <citation type="journal article" date="2020" name="Microorganisms">
        <title>Osmotic Adaptation and Compatible Solute Biosynthesis of Phototrophic Bacteria as Revealed from Genome Analyses.</title>
        <authorList>
            <person name="Imhoff J.F."/>
            <person name="Rahn T."/>
            <person name="Kunzel S."/>
            <person name="Keller A."/>
            <person name="Neulinger S.C."/>
        </authorList>
    </citation>
    <scope>NUCLEOTIDE SEQUENCE</scope>
    <source>
        <strain evidence="1">IM 151</strain>
    </source>
</reference>